<name>A0A150K9I2_HEYCO</name>
<proteinExistence type="predicted"/>
<accession>A0A150K9I2</accession>
<reference evidence="1 2" key="1">
    <citation type="submission" date="2016-01" db="EMBL/GenBank/DDBJ databases">
        <title>Genome Sequences of Twelve Sporeforming Bacillus Species Isolated from Foods.</title>
        <authorList>
            <person name="Berendsen E.M."/>
            <person name="Wells-Bennik M.H."/>
            <person name="Krawcyk A.O."/>
            <person name="De Jong A."/>
            <person name="Holsappel S."/>
            <person name="Eijlander R.T."/>
            <person name="Kuipers O.P."/>
        </authorList>
    </citation>
    <scope>NUCLEOTIDE SEQUENCE [LARGE SCALE GENOMIC DNA]</scope>
    <source>
        <strain evidence="1 2">B4099</strain>
    </source>
</reference>
<protein>
    <submittedName>
        <fullName evidence="1">Uncharacterized protein</fullName>
    </submittedName>
</protein>
<dbReference type="Proteomes" id="UP000075304">
    <property type="component" value="Unassembled WGS sequence"/>
</dbReference>
<organism evidence="1 2">
    <name type="scientific">Heyndrickxia coagulans</name>
    <name type="common">Weizmannia coagulans</name>
    <dbReference type="NCBI Taxonomy" id="1398"/>
    <lineage>
        <taxon>Bacteria</taxon>
        <taxon>Bacillati</taxon>
        <taxon>Bacillota</taxon>
        <taxon>Bacilli</taxon>
        <taxon>Bacillales</taxon>
        <taxon>Bacillaceae</taxon>
        <taxon>Heyndrickxia</taxon>
    </lineage>
</organism>
<evidence type="ECO:0000313" key="1">
    <source>
        <dbReference type="EMBL" id="KYC65808.1"/>
    </source>
</evidence>
<dbReference type="EMBL" id="LQYI01000085">
    <property type="protein sequence ID" value="KYC65808.1"/>
    <property type="molecule type" value="Genomic_DNA"/>
</dbReference>
<dbReference type="PATRIC" id="fig|1398.25.peg.180"/>
<comment type="caution">
    <text evidence="1">The sequence shown here is derived from an EMBL/GenBank/DDBJ whole genome shotgun (WGS) entry which is preliminary data.</text>
</comment>
<sequence length="38" mass="4421">MGEVPHFETPPGRLNPEEKDLPGRAFIFSWQRVKNIVK</sequence>
<dbReference type="AlphaFoldDB" id="A0A150K9I2"/>
<evidence type="ECO:0000313" key="2">
    <source>
        <dbReference type="Proteomes" id="UP000075304"/>
    </source>
</evidence>
<gene>
    <name evidence="1" type="ORF">B4099_3438</name>
</gene>